<dbReference type="Proteomes" id="UP000007148">
    <property type="component" value="Unassembled WGS sequence"/>
</dbReference>
<name>G4TSZ3_SERID</name>
<reference evidence="1 2" key="1">
    <citation type="journal article" date="2011" name="PLoS Pathog.">
        <title>Endophytic Life Strategies Decoded by Genome and Transcriptome Analyses of the Mutualistic Root Symbiont Piriformospora indica.</title>
        <authorList>
            <person name="Zuccaro A."/>
            <person name="Lahrmann U."/>
            <person name="Guldener U."/>
            <person name="Langen G."/>
            <person name="Pfiffi S."/>
            <person name="Biedenkopf D."/>
            <person name="Wong P."/>
            <person name="Samans B."/>
            <person name="Grimm C."/>
            <person name="Basiewicz M."/>
            <person name="Murat C."/>
            <person name="Martin F."/>
            <person name="Kogel K.H."/>
        </authorList>
    </citation>
    <scope>NUCLEOTIDE SEQUENCE [LARGE SCALE GENOMIC DNA]</scope>
    <source>
        <strain evidence="1 2">DSM 11827</strain>
    </source>
</reference>
<proteinExistence type="predicted"/>
<accession>G4TSZ3</accession>
<dbReference type="InParanoid" id="G4TSZ3"/>
<protein>
    <submittedName>
        <fullName evidence="1">Uncharacterized protein</fullName>
    </submittedName>
</protein>
<dbReference type="EMBL" id="CAFZ01000313">
    <property type="protein sequence ID" value="CCA74436.1"/>
    <property type="molecule type" value="Genomic_DNA"/>
</dbReference>
<dbReference type="HOGENOM" id="CLU_2172022_0_0_1"/>
<gene>
    <name evidence="1" type="ORF">PIIN_08389</name>
</gene>
<organism evidence="1 2">
    <name type="scientific">Serendipita indica (strain DSM 11827)</name>
    <name type="common">Root endophyte fungus</name>
    <name type="synonym">Piriformospora indica</name>
    <dbReference type="NCBI Taxonomy" id="1109443"/>
    <lineage>
        <taxon>Eukaryota</taxon>
        <taxon>Fungi</taxon>
        <taxon>Dikarya</taxon>
        <taxon>Basidiomycota</taxon>
        <taxon>Agaricomycotina</taxon>
        <taxon>Agaricomycetes</taxon>
        <taxon>Sebacinales</taxon>
        <taxon>Serendipitaceae</taxon>
        <taxon>Serendipita</taxon>
    </lineage>
</organism>
<evidence type="ECO:0000313" key="2">
    <source>
        <dbReference type="Proteomes" id="UP000007148"/>
    </source>
</evidence>
<comment type="caution">
    <text evidence="1">The sequence shown here is derived from an EMBL/GenBank/DDBJ whole genome shotgun (WGS) entry which is preliminary data.</text>
</comment>
<sequence length="110" mass="12195">MIKSHKSTVTVALIIAESEKHRPPSTALWTPSESTLPRDSGSYLTDLLSMSHPNGRSTNIRLGTKLGDRACCAVNRRRLPSFVTLVLSEWFSPQDFKLIALAVSVWLSDQ</sequence>
<keyword evidence="2" id="KW-1185">Reference proteome</keyword>
<evidence type="ECO:0000313" key="1">
    <source>
        <dbReference type="EMBL" id="CCA74436.1"/>
    </source>
</evidence>
<dbReference type="AlphaFoldDB" id="G4TSZ3"/>